<feature type="compositionally biased region" description="Low complexity" evidence="2">
    <location>
        <begin position="2457"/>
        <end position="2468"/>
    </location>
</feature>
<feature type="region of interest" description="Disordered" evidence="2">
    <location>
        <begin position="2450"/>
        <end position="2552"/>
    </location>
</feature>
<feature type="region of interest" description="Disordered" evidence="2">
    <location>
        <begin position="1556"/>
        <end position="1596"/>
    </location>
</feature>
<feature type="compositionally biased region" description="Acidic residues" evidence="2">
    <location>
        <begin position="1288"/>
        <end position="1308"/>
    </location>
</feature>
<evidence type="ECO:0000256" key="1">
    <source>
        <dbReference type="SAM" id="Coils"/>
    </source>
</evidence>
<keyword evidence="1" id="KW-0175">Coiled coil</keyword>
<feature type="region of interest" description="Disordered" evidence="2">
    <location>
        <begin position="1"/>
        <end position="70"/>
    </location>
</feature>
<feature type="compositionally biased region" description="Low complexity" evidence="2">
    <location>
        <begin position="2114"/>
        <end position="2123"/>
    </location>
</feature>
<feature type="region of interest" description="Disordered" evidence="2">
    <location>
        <begin position="482"/>
        <end position="621"/>
    </location>
</feature>
<feature type="region of interest" description="Disordered" evidence="2">
    <location>
        <begin position="1804"/>
        <end position="1873"/>
    </location>
</feature>
<feature type="compositionally biased region" description="Acidic residues" evidence="2">
    <location>
        <begin position="690"/>
        <end position="702"/>
    </location>
</feature>
<feature type="compositionally biased region" description="Acidic residues" evidence="2">
    <location>
        <begin position="2018"/>
        <end position="2028"/>
    </location>
</feature>
<feature type="compositionally biased region" description="Low complexity" evidence="2">
    <location>
        <begin position="1972"/>
        <end position="1983"/>
    </location>
</feature>
<evidence type="ECO:0000313" key="4">
    <source>
        <dbReference type="WBParaSite" id="Pan_g7943.t1"/>
    </source>
</evidence>
<feature type="region of interest" description="Disordered" evidence="2">
    <location>
        <begin position="2569"/>
        <end position="2853"/>
    </location>
</feature>
<feature type="compositionally biased region" description="Acidic residues" evidence="2">
    <location>
        <begin position="2156"/>
        <end position="2165"/>
    </location>
</feature>
<feature type="compositionally biased region" description="Polar residues" evidence="2">
    <location>
        <begin position="193"/>
        <end position="209"/>
    </location>
</feature>
<protein>
    <submittedName>
        <fullName evidence="4">PHD finger protein 10</fullName>
    </submittedName>
</protein>
<feature type="region of interest" description="Disordered" evidence="2">
    <location>
        <begin position="673"/>
        <end position="751"/>
    </location>
</feature>
<keyword evidence="3" id="KW-1185">Reference proteome</keyword>
<feature type="compositionally biased region" description="Acidic residues" evidence="2">
    <location>
        <begin position="1324"/>
        <end position="1360"/>
    </location>
</feature>
<feature type="compositionally biased region" description="Acidic residues" evidence="2">
    <location>
        <begin position="1961"/>
        <end position="1971"/>
    </location>
</feature>
<feature type="compositionally biased region" description="Acidic residues" evidence="2">
    <location>
        <begin position="2053"/>
        <end position="2111"/>
    </location>
</feature>
<feature type="region of interest" description="Disordered" evidence="2">
    <location>
        <begin position="1639"/>
        <end position="1772"/>
    </location>
</feature>
<feature type="region of interest" description="Disordered" evidence="2">
    <location>
        <begin position="1895"/>
        <end position="1929"/>
    </location>
</feature>
<feature type="region of interest" description="Disordered" evidence="2">
    <location>
        <begin position="2230"/>
        <end position="2250"/>
    </location>
</feature>
<feature type="compositionally biased region" description="Acidic residues" evidence="2">
    <location>
        <begin position="223"/>
        <end position="235"/>
    </location>
</feature>
<feature type="compositionally biased region" description="Polar residues" evidence="2">
    <location>
        <begin position="2240"/>
        <end position="2250"/>
    </location>
</feature>
<feature type="region of interest" description="Disordered" evidence="2">
    <location>
        <begin position="1948"/>
        <end position="2186"/>
    </location>
</feature>
<accession>A0A7E4W8M9</accession>
<name>A0A7E4W8M9_PANRE</name>
<feature type="compositionally biased region" description="Acidic residues" evidence="2">
    <location>
        <begin position="2827"/>
        <end position="2845"/>
    </location>
</feature>
<dbReference type="Proteomes" id="UP000492821">
    <property type="component" value="Unassembled WGS sequence"/>
</dbReference>
<feature type="compositionally biased region" description="Acidic residues" evidence="2">
    <location>
        <begin position="416"/>
        <end position="429"/>
    </location>
</feature>
<feature type="compositionally biased region" description="Acidic residues" evidence="2">
    <location>
        <begin position="735"/>
        <end position="744"/>
    </location>
</feature>
<feature type="compositionally biased region" description="Low complexity" evidence="2">
    <location>
        <begin position="2537"/>
        <end position="2552"/>
    </location>
</feature>
<evidence type="ECO:0000256" key="2">
    <source>
        <dbReference type="SAM" id="MobiDB-lite"/>
    </source>
</evidence>
<feature type="coiled-coil region" evidence="1">
    <location>
        <begin position="2958"/>
        <end position="3020"/>
    </location>
</feature>
<feature type="region of interest" description="Disordered" evidence="2">
    <location>
        <begin position="274"/>
        <end position="451"/>
    </location>
</feature>
<feature type="compositionally biased region" description="Acidic residues" evidence="2">
    <location>
        <begin position="1902"/>
        <end position="1929"/>
    </location>
</feature>
<feature type="region of interest" description="Disordered" evidence="2">
    <location>
        <begin position="94"/>
        <end position="252"/>
    </location>
</feature>
<feature type="compositionally biased region" description="Low complexity" evidence="2">
    <location>
        <begin position="170"/>
        <end position="185"/>
    </location>
</feature>
<feature type="compositionally biased region" description="Basic and acidic residues" evidence="2">
    <location>
        <begin position="2724"/>
        <end position="2733"/>
    </location>
</feature>
<feature type="compositionally biased region" description="Basic and acidic residues" evidence="2">
    <location>
        <begin position="498"/>
        <end position="530"/>
    </location>
</feature>
<feature type="compositionally biased region" description="Polar residues" evidence="2">
    <location>
        <begin position="2624"/>
        <end position="2640"/>
    </location>
</feature>
<evidence type="ECO:0000313" key="3">
    <source>
        <dbReference type="Proteomes" id="UP000492821"/>
    </source>
</evidence>
<feature type="compositionally biased region" description="Low complexity" evidence="2">
    <location>
        <begin position="1719"/>
        <end position="1731"/>
    </location>
</feature>
<feature type="compositionally biased region" description="Basic and acidic residues" evidence="2">
    <location>
        <begin position="1746"/>
        <end position="1772"/>
    </location>
</feature>
<dbReference type="WBParaSite" id="Pan_g7943.t1">
    <property type="protein sequence ID" value="Pan_g7943.t1"/>
    <property type="gene ID" value="Pan_g7943"/>
</dbReference>
<feature type="region of interest" description="Disordered" evidence="2">
    <location>
        <begin position="1227"/>
        <end position="1371"/>
    </location>
</feature>
<reference evidence="3" key="1">
    <citation type="journal article" date="2013" name="Genetics">
        <title>The draft genome and transcriptome of Panagrellus redivivus are shaped by the harsh demands of a free-living lifestyle.</title>
        <authorList>
            <person name="Srinivasan J."/>
            <person name="Dillman A.R."/>
            <person name="Macchietto M.G."/>
            <person name="Heikkinen L."/>
            <person name="Lakso M."/>
            <person name="Fracchia K.M."/>
            <person name="Antoshechkin I."/>
            <person name="Mortazavi A."/>
            <person name="Wong G."/>
            <person name="Sternberg P.W."/>
        </authorList>
    </citation>
    <scope>NUCLEOTIDE SEQUENCE [LARGE SCALE GENOMIC DNA]</scope>
    <source>
        <strain evidence="3">MT8872</strain>
    </source>
</reference>
<feature type="compositionally biased region" description="Polar residues" evidence="2">
    <location>
        <begin position="1309"/>
        <end position="1321"/>
    </location>
</feature>
<reference evidence="4" key="2">
    <citation type="submission" date="2020-10" db="UniProtKB">
        <authorList>
            <consortium name="WormBaseParasite"/>
        </authorList>
    </citation>
    <scope>IDENTIFICATION</scope>
</reference>
<feature type="compositionally biased region" description="Acidic residues" evidence="2">
    <location>
        <begin position="1639"/>
        <end position="1667"/>
    </location>
</feature>
<proteinExistence type="predicted"/>
<feature type="compositionally biased region" description="Polar residues" evidence="2">
    <location>
        <begin position="52"/>
        <end position="61"/>
    </location>
</feature>
<feature type="compositionally biased region" description="Acidic residues" evidence="2">
    <location>
        <begin position="335"/>
        <end position="378"/>
    </location>
</feature>
<feature type="compositionally biased region" description="Acidic residues" evidence="2">
    <location>
        <begin position="1270"/>
        <end position="1280"/>
    </location>
</feature>
<feature type="compositionally biased region" description="Polar residues" evidence="2">
    <location>
        <begin position="2584"/>
        <end position="2606"/>
    </location>
</feature>
<feature type="compositionally biased region" description="Polar residues" evidence="2">
    <location>
        <begin position="1825"/>
        <end position="1839"/>
    </location>
</feature>
<sequence>MSTRNDYELEEGEIVSSDDSLETDPIEETHTVVADPVQQSEPIVEERAESIPSASAQQSEIVSEAPAERPDTVVVDYAEQPEATIANTVVPIEVDPLNQSSSSVVNLKEESSSSLGSPEEHRMEVDVEQSQPETEHAEMEIGSIAPNDVVLSSDHIKTTVEPTTRKRSHSTSPTPTSETTVQPTSQKRDHSRSPTSTSNIIVAAPSSQPKCRREQQSPSIDSESSEDSTDDDPEYVSESSSEEHGVADAAPSEAAELLYVEHNNVTVNYADECVEDDEEYVEDEEQWAEDGEEYAEDGQEYSEDEEIDAEDGEQISEDEDIEQYSEADGEHVPEIELDNYAELDNEQYEDSDDVDYVEDDDDQYVEDDDDEYFEDEDEHYALDDERNEEDDNVQYSNEVVEHEADSVEAGTVGTAEEGDEVMMEQDTDEQPASGNVDQYVETHSEQPAEGEDELYMEYYEEMETDQPATSDIPQYFEERYSDYEESVADEPTTSATPDIREDQHKGDTPIESVHIRETEEAVKEPAKGETDQPSEIINLADTKTPEAEQRTGRTADDDVIFEGVTPGRASVEVVDSSEQHQSHVAETLPPEDPSQSVIDLTGDRDKEGAGTTATEKSDKETPLIDKIRSYTWSRTDPRADIFIVSGSSSDELQNDTLKNNYVDRVITSGPNADIIEISGEDTPPRGDIAIENEEMEVDDEESVPQPGTAEEPIEIDDEPRQIIPSCYRPSRDDSSDQADVEDNDAPLQRDQDSASLVVLPLHSRRRRKALARYARVVKSDGLTELESSESDSGDSVKCLKASIKNHRCEQDNCMAAGSNLYVKYHGAYHHGLQATEFTDCLGNTYDLIVQDPEAGQMTTIDIKEYKEVGGRLEYLTPESSSSSSSIEEPGTDDEYVIKQIANKLNGNIDQYDVEYEPDYLSTEEFDAVEQATAEMYEDLNLLDNELVAPAGRDDEDEKDKEDYIVNSDDESNNSAEDVIVISDDEPETEVTPLSLQQEQTAPLIVEIFDDATEADRLGSSISQANTAVTVVAESDDNGSYMSSGSGRFSSARGCSPVAFDPSWFDFSGDNVDGSMEGPSGVYYDPYDYYDPFVWDDDAVPPTERFESMTGELEEVRIIPISINGENVQMEVNERRTNKVIRQIMAEARSTIDRATAVVEAVPTITLEVNNAESQEGADNQSNMEVDDHNVDSTLSQVVDETISLTDAGTKSAQPITLDQEEAISPAVEEPMSASDGEAATAEEIPTITIGPDDADSKNSDNIQSPMEVDLTSDNDGEPNEDTLCNGEDHEDMQESSADDDDVSAECNEENASVTAKPSSTVDQSEYDSEEELDEQDEDAADEDAADEDELSTSDPSDCDYPEPTSKIEHPDYDFDEMQYEYDPNYTEIDPALIPRFCDPFVHNYVPREKPAYMHKTNINRPILASEQLCDELAKGKSANYGLIDPIEKELANAMRMNYQMQISLIEEISRLVCNGRAEYEELGPIPNLEPSECIHPDSPVKPLSYATELCSEKEPLKMYVHEVWWAWIESHLPEFTSDDVDQLRDELEKMTVGCVREDSDESVVDEEETDHSDAGDAEEIDNSDAETAEETCIPDSDDEITYELDLSEISQYLKDGKYTIQLITQDDGEGGTQLTAEIVENEDDEDEEDYQECDEEVDQVDDDEDGDGYYGIYDEHDKEASESCGDEEESVEEESEEDAAFQAAEDEDAASLEVQEMVSSPDSDPAYSDPDGALYFAEKLNVTQPDNKERMEDDIPREQSPREEPESQKLRMEADIEKIVATPLKEISPTAEITVCQNVETTPSAVSEKTHGTEAAPHLPAISIVGSSTADPQEMQQSSDDVVDDVNDNVIEGTSNESVSSDESESTLDEQVLSIEEQEQWRVLENLVELQIIENNELAGGTDEEDSDYEDSDEVSSESDNAAEEDISMDEVVAIRKEVIDDFGEFLLEDSVERKPTPETSTEELTDEEVSIAEAVSEEASAANTPVRDTSEVPVSEKASSEEIVTANPPATVVIETPEPEVSIEDNAAEGPAEYMSVSEGESVHSENGSQAEDFDVESQYDEEEEYYEDDDADFDSEADDAEDEYDQSSVEDESDYEDEEYEDEEDEDAIFYEAESNACSECSESDSEKKEGSESPDLSPVAVTVINDFLPEENSLAEDADDIPVIERQRKRQVSSSAEPPPLKSIDPFMLYYRERRKRHAANMTVNRQQRTKRYRRQEILTPSRIRPYQWSRGDSSDESTVSTPPWSLRQNAHLPTTVKRPKTAKMRMRKVKKLRPYLYHSFDPKDFQYNEKGERLRRKAENLRRRKWNLAPLPDFKPRTKKPVVNHPIPLLKTLPKNRNTRLRSLQTAYVSGDDSLDDDKETQFDLKSEDDLSEYWKSDDEEKFETGPNFLTKLRAMKREVVSKQWTVSVDRFQIHPRPRRAPIPVEIRNGEVINVSKKFAEMVISDSEEGEADISSSSSDSSAEAVDDITVLASEPPLSTSPSPQVGDDDERMSPASDSSEPCLGYGIEKIRPTAKSPPPSNSEYILASIQERTPTPSDRSTSASSSASVDLAIATVTSEQPKLTSPLLLMKEGGEKVPTASQLSEPKSTISDIVDIQQRTPTSEKAKSNSTLDVDMIRTIQTGETTAATSEQSITRLVRPTEKSPPPSGYPASDSVQEKTPTPDRSKSNSPISPKDFDDERMSVSSEVSEPESPLSQTEDQEEAAAQSNSNSPSELDVDMERMSRTPENDEPMSTTSLTQVIRATAKSPPPSEKDIASISSVLIRPTVTSPPPSSGKPAYVAFVRPHSAMERTSPTENAEPLSLSTERIRSTTKSPPPELTESSESDDEADDEYETDDNENTGRNERIVEFVEEVGFHENEDVPEHLEKYCTPLNPTDGSSTHDTWKDILKQPPPPDLSFSFMGLELEPETINNLLSAGVLAIDPETNKVYDTTENETILNIKGPAEPAEPEVSDEEESVDEEEAEIDRELAEVQAQLEAAALQLKTQNNTILRLMKDQAKRQELSEMLKKTEATLFDNADADPDEGDPFDMAFAYDDLYSYYKDQNYGELIQKRAQRHEDAKAFEQFKGFPTGY</sequence>
<feature type="compositionally biased region" description="Acidic residues" evidence="2">
    <location>
        <begin position="274"/>
        <end position="327"/>
    </location>
</feature>
<feature type="compositionally biased region" description="Acidic residues" evidence="2">
    <location>
        <begin position="1558"/>
        <end position="1589"/>
    </location>
</feature>
<organism evidence="3 4">
    <name type="scientific">Panagrellus redivivus</name>
    <name type="common">Microworm</name>
    <dbReference type="NCBI Taxonomy" id="6233"/>
    <lineage>
        <taxon>Eukaryota</taxon>
        <taxon>Metazoa</taxon>
        <taxon>Ecdysozoa</taxon>
        <taxon>Nematoda</taxon>
        <taxon>Chromadorea</taxon>
        <taxon>Rhabditida</taxon>
        <taxon>Tylenchina</taxon>
        <taxon>Panagrolaimomorpha</taxon>
        <taxon>Panagrolaimoidea</taxon>
        <taxon>Panagrolaimidae</taxon>
        <taxon>Panagrellus</taxon>
    </lineage>
</organism>
<feature type="compositionally biased region" description="Basic and acidic residues" evidence="2">
    <location>
        <begin position="543"/>
        <end position="556"/>
    </location>
</feature>
<feature type="compositionally biased region" description="Acidic residues" evidence="2">
    <location>
        <begin position="1684"/>
        <end position="1710"/>
    </location>
</feature>
<feature type="compositionally biased region" description="Low complexity" evidence="2">
    <location>
        <begin position="2688"/>
        <end position="2699"/>
    </location>
</feature>
<feature type="compositionally biased region" description="Polar residues" evidence="2">
    <location>
        <begin position="2737"/>
        <end position="2747"/>
    </location>
</feature>